<accession>A0A944M9P9</accession>
<dbReference type="Proteomes" id="UP000770889">
    <property type="component" value="Unassembled WGS sequence"/>
</dbReference>
<evidence type="ECO:0000313" key="4">
    <source>
        <dbReference type="EMBL" id="MBT2989916.1"/>
    </source>
</evidence>
<proteinExistence type="predicted"/>
<feature type="compositionally biased region" description="Basic residues" evidence="2">
    <location>
        <begin position="169"/>
        <end position="183"/>
    </location>
</feature>
<keyword evidence="3" id="KW-1133">Transmembrane helix</keyword>
<feature type="compositionally biased region" description="Basic and acidic residues" evidence="2">
    <location>
        <begin position="83"/>
        <end position="93"/>
    </location>
</feature>
<organism evidence="4 5">
    <name type="scientific">Candidatus Thiodiazotropha taylori</name>
    <dbReference type="NCBI Taxonomy" id="2792791"/>
    <lineage>
        <taxon>Bacteria</taxon>
        <taxon>Pseudomonadati</taxon>
        <taxon>Pseudomonadota</taxon>
        <taxon>Gammaproteobacteria</taxon>
        <taxon>Chromatiales</taxon>
        <taxon>Sedimenticolaceae</taxon>
        <taxon>Candidatus Thiodiazotropha</taxon>
    </lineage>
</organism>
<evidence type="ECO:0000256" key="2">
    <source>
        <dbReference type="SAM" id="MobiDB-lite"/>
    </source>
</evidence>
<feature type="coiled-coil region" evidence="1">
    <location>
        <begin position="130"/>
        <end position="168"/>
    </location>
</feature>
<feature type="region of interest" description="Disordered" evidence="2">
    <location>
        <begin position="69"/>
        <end position="93"/>
    </location>
</feature>
<keyword evidence="3" id="KW-0472">Membrane</keyword>
<reference evidence="4 5" key="1">
    <citation type="submission" date="2021-05" db="EMBL/GenBank/DDBJ databases">
        <title>Genetic and Functional Diversity in Clade A Lucinid endosymbionts from the Bahamas.</title>
        <authorList>
            <person name="Giani N.M."/>
            <person name="Engel A.S."/>
            <person name="Campbell B.J."/>
        </authorList>
    </citation>
    <scope>NUCLEOTIDE SEQUENCE [LARGE SCALE GENOMIC DNA]</scope>
    <source>
        <strain evidence="4">LUC16012Gg_MoonRockCtena</strain>
    </source>
</reference>
<feature type="compositionally biased region" description="Low complexity" evidence="2">
    <location>
        <begin position="69"/>
        <end position="80"/>
    </location>
</feature>
<protein>
    <submittedName>
        <fullName evidence="4">Uncharacterized protein</fullName>
    </submittedName>
</protein>
<gene>
    <name evidence="4" type="ORF">KME65_13260</name>
</gene>
<evidence type="ECO:0000256" key="3">
    <source>
        <dbReference type="SAM" id="Phobius"/>
    </source>
</evidence>
<keyword evidence="1" id="KW-0175">Coiled coil</keyword>
<evidence type="ECO:0000256" key="1">
    <source>
        <dbReference type="SAM" id="Coils"/>
    </source>
</evidence>
<feature type="compositionally biased region" description="Polar residues" evidence="2">
    <location>
        <begin position="1"/>
        <end position="10"/>
    </location>
</feature>
<comment type="caution">
    <text evidence="4">The sequence shown here is derived from an EMBL/GenBank/DDBJ whole genome shotgun (WGS) entry which is preliminary data.</text>
</comment>
<keyword evidence="3" id="KW-0812">Transmembrane</keyword>
<dbReference type="EMBL" id="JAHHGM010000012">
    <property type="protein sequence ID" value="MBT2989916.1"/>
    <property type="molecule type" value="Genomic_DNA"/>
</dbReference>
<name>A0A944M9P9_9GAMM</name>
<sequence>MTTERQSEQAIPSDDTDELEVVAQPTSSRVAYKSILTAVVIGIVTISGLWLLVLGQEGDITPATLVPEASVQAQESSESADTTTDRNEGDYDRLDQRLTLLSGRIDRGFETQHSHSVEVKQSLTSMAESVKAVKAAVTELTESNKALRQRIDEAVSRLDALIKEARKRKVVQHKPAAKPKPRPAKTPPFQVDAIDVWDDANYVAVSQAGRAAFLKEGEQRSGWTVARIDRMKGQVEFRGPTGQIHSVSIQR</sequence>
<feature type="region of interest" description="Disordered" evidence="2">
    <location>
        <begin position="1"/>
        <end position="20"/>
    </location>
</feature>
<evidence type="ECO:0000313" key="5">
    <source>
        <dbReference type="Proteomes" id="UP000770889"/>
    </source>
</evidence>
<dbReference type="AlphaFoldDB" id="A0A944M9P9"/>
<feature type="region of interest" description="Disordered" evidence="2">
    <location>
        <begin position="169"/>
        <end position="188"/>
    </location>
</feature>
<feature type="transmembrane region" description="Helical" evidence="3">
    <location>
        <begin position="35"/>
        <end position="55"/>
    </location>
</feature>